<feature type="transmembrane region" description="Helical" evidence="1">
    <location>
        <begin position="56"/>
        <end position="81"/>
    </location>
</feature>
<sequence>MPGDPETMRRDTDRTTALVLLAALVLFACASAATAIHLELADRTCPLDYGGCYTPYATFGSQVACAGAAAAAIGSAVWVAIGMRQDWRIGYVPALGALVVIATFLTGREIATWS</sequence>
<keyword evidence="1" id="KW-1133">Transmembrane helix</keyword>
<dbReference type="AlphaFoldDB" id="A0A1J0W0H0"/>
<keyword evidence="3" id="KW-1185">Reference proteome</keyword>
<gene>
    <name evidence="2" type="ORF">BOX37_31800</name>
</gene>
<dbReference type="KEGG" id="nsl:BOX37_31800"/>
<dbReference type="Proteomes" id="UP000183810">
    <property type="component" value="Chromosome"/>
</dbReference>
<proteinExistence type="predicted"/>
<reference evidence="2" key="1">
    <citation type="submission" date="2016-11" db="EMBL/GenBank/DDBJ databases">
        <authorList>
            <person name="Jaros S."/>
            <person name="Januszkiewicz K."/>
            <person name="Wedrychowicz H."/>
        </authorList>
    </citation>
    <scope>NUCLEOTIDE SEQUENCE [LARGE SCALE GENOMIC DNA]</scope>
    <source>
        <strain evidence="2">Y48</strain>
    </source>
</reference>
<protein>
    <submittedName>
        <fullName evidence="2">Uncharacterized protein</fullName>
    </submittedName>
</protein>
<accession>A0A1J0W0H0</accession>
<evidence type="ECO:0000256" key="1">
    <source>
        <dbReference type="SAM" id="Phobius"/>
    </source>
</evidence>
<evidence type="ECO:0000313" key="3">
    <source>
        <dbReference type="Proteomes" id="UP000183810"/>
    </source>
</evidence>
<keyword evidence="1" id="KW-0472">Membrane</keyword>
<keyword evidence="1" id="KW-0812">Transmembrane</keyword>
<dbReference type="EMBL" id="CP018082">
    <property type="protein sequence ID" value="APE37765.1"/>
    <property type="molecule type" value="Genomic_DNA"/>
</dbReference>
<organism evidence="2 3">
    <name type="scientific">Nocardia mangyaensis</name>
    <dbReference type="NCBI Taxonomy" id="2213200"/>
    <lineage>
        <taxon>Bacteria</taxon>
        <taxon>Bacillati</taxon>
        <taxon>Actinomycetota</taxon>
        <taxon>Actinomycetes</taxon>
        <taxon>Mycobacteriales</taxon>
        <taxon>Nocardiaceae</taxon>
        <taxon>Nocardia</taxon>
    </lineage>
</organism>
<feature type="transmembrane region" description="Helical" evidence="1">
    <location>
        <begin position="88"/>
        <end position="107"/>
    </location>
</feature>
<evidence type="ECO:0000313" key="2">
    <source>
        <dbReference type="EMBL" id="APE37765.1"/>
    </source>
</evidence>
<name>A0A1J0W0H0_9NOCA</name>